<dbReference type="Proteomes" id="UP001501011">
    <property type="component" value="Unassembled WGS sequence"/>
</dbReference>
<accession>A0ABP8I9G9</accession>
<evidence type="ECO:0000259" key="5">
    <source>
        <dbReference type="Pfam" id="PF00849"/>
    </source>
</evidence>
<evidence type="ECO:0000256" key="3">
    <source>
        <dbReference type="RuleBase" id="RU003887"/>
    </source>
</evidence>
<organism evidence="6 7">
    <name type="scientific">Kangiella marina</name>
    <dbReference type="NCBI Taxonomy" id="1079178"/>
    <lineage>
        <taxon>Bacteria</taxon>
        <taxon>Pseudomonadati</taxon>
        <taxon>Pseudomonadota</taxon>
        <taxon>Gammaproteobacteria</taxon>
        <taxon>Kangiellales</taxon>
        <taxon>Kangiellaceae</taxon>
        <taxon>Kangiella</taxon>
    </lineage>
</organism>
<dbReference type="InterPro" id="IPR006145">
    <property type="entry name" value="PsdUridine_synth_RsuA/RluA"/>
</dbReference>
<proteinExistence type="inferred from homology"/>
<comment type="caution">
    <text evidence="6">The sequence shown here is derived from an EMBL/GenBank/DDBJ whole genome shotgun (WGS) entry which is preliminary data.</text>
</comment>
<comment type="similarity">
    <text evidence="1 3">Belongs to the pseudouridine synthase RsuA family.</text>
</comment>
<dbReference type="InterPro" id="IPR020094">
    <property type="entry name" value="TruA/RsuA/RluB/E/F_N"/>
</dbReference>
<evidence type="ECO:0000256" key="1">
    <source>
        <dbReference type="ARBA" id="ARBA00008348"/>
    </source>
</evidence>
<dbReference type="Gene3D" id="3.30.70.580">
    <property type="entry name" value="Pseudouridine synthase I, catalytic domain, N-terminal subdomain"/>
    <property type="match status" value="1"/>
</dbReference>
<dbReference type="InterPro" id="IPR000748">
    <property type="entry name" value="PsdUridine_synth_RsuA/RluB/E/F"/>
</dbReference>
<dbReference type="InterPro" id="IPR050343">
    <property type="entry name" value="RsuA_PseudoU_synthase"/>
</dbReference>
<feature type="region of interest" description="Disordered" evidence="4">
    <location>
        <begin position="200"/>
        <end position="224"/>
    </location>
</feature>
<dbReference type="PANTHER" id="PTHR47683:SF2">
    <property type="entry name" value="RNA-BINDING S4 DOMAIN-CONTAINING PROTEIN"/>
    <property type="match status" value="1"/>
</dbReference>
<dbReference type="Pfam" id="PF00849">
    <property type="entry name" value="PseudoU_synth_2"/>
    <property type="match status" value="1"/>
</dbReference>
<dbReference type="PANTHER" id="PTHR47683">
    <property type="entry name" value="PSEUDOURIDINE SYNTHASE FAMILY PROTEIN-RELATED"/>
    <property type="match status" value="1"/>
</dbReference>
<dbReference type="EC" id="5.4.99.-" evidence="3"/>
<evidence type="ECO:0000256" key="4">
    <source>
        <dbReference type="SAM" id="MobiDB-lite"/>
    </source>
</evidence>
<dbReference type="EMBL" id="BAABFV010000001">
    <property type="protein sequence ID" value="GAA4354209.1"/>
    <property type="molecule type" value="Genomic_DNA"/>
</dbReference>
<feature type="domain" description="Pseudouridine synthase RsuA/RluA-like" evidence="5">
    <location>
        <begin position="23"/>
        <end position="167"/>
    </location>
</feature>
<feature type="compositionally biased region" description="Basic residues" evidence="4">
    <location>
        <begin position="214"/>
        <end position="224"/>
    </location>
</feature>
<dbReference type="InterPro" id="IPR018496">
    <property type="entry name" value="PsdUridine_synth_RsuA/RluB_CS"/>
</dbReference>
<protein>
    <recommendedName>
        <fullName evidence="3">Pseudouridine synthase</fullName>
        <ecNumber evidence="3">5.4.99.-</ecNumber>
    </recommendedName>
</protein>
<evidence type="ECO:0000313" key="6">
    <source>
        <dbReference type="EMBL" id="GAA4354209.1"/>
    </source>
</evidence>
<keyword evidence="2 3" id="KW-0413">Isomerase</keyword>
<evidence type="ECO:0000313" key="7">
    <source>
        <dbReference type="Proteomes" id="UP001501011"/>
    </source>
</evidence>
<reference evidence="7" key="1">
    <citation type="journal article" date="2019" name="Int. J. Syst. Evol. Microbiol.">
        <title>The Global Catalogue of Microorganisms (GCM) 10K type strain sequencing project: providing services to taxonomists for standard genome sequencing and annotation.</title>
        <authorList>
            <consortium name="The Broad Institute Genomics Platform"/>
            <consortium name="The Broad Institute Genome Sequencing Center for Infectious Disease"/>
            <person name="Wu L."/>
            <person name="Ma J."/>
        </authorList>
    </citation>
    <scope>NUCLEOTIDE SEQUENCE [LARGE SCALE GENOMIC DNA]</scope>
    <source>
        <strain evidence="7">JCM 17728</strain>
    </source>
</reference>
<sequence length="224" mass="25763">MRKWLQCQDFYKLANFQSTMSQLVLLNKPYNTLCQFTGEDGDSTLADYVDIKKVYPAGRLDKDSEGLLLLTDDGQLQHQIANPKKKMSKTYWVQVEGAPSDEGLEPLRHGVEIQKYTTKPAKVRIIDEPSVWHREPPIRERKNVPDTWLELTLKEGKNRQVRRMTAAIGFPTLRLIRASIGPWTIGDLQPGEYKVIEVEPPRGAKTSSHNPTHNQRKRFSKPRK</sequence>
<dbReference type="PROSITE" id="PS01149">
    <property type="entry name" value="PSI_RSU"/>
    <property type="match status" value="1"/>
</dbReference>
<dbReference type="SUPFAM" id="SSF55120">
    <property type="entry name" value="Pseudouridine synthase"/>
    <property type="match status" value="1"/>
</dbReference>
<dbReference type="NCBIfam" id="TIGR00093">
    <property type="entry name" value="pseudouridine synthase"/>
    <property type="match status" value="1"/>
</dbReference>
<dbReference type="InterPro" id="IPR020103">
    <property type="entry name" value="PsdUridine_synth_cat_dom_sf"/>
</dbReference>
<keyword evidence="7" id="KW-1185">Reference proteome</keyword>
<evidence type="ECO:0000256" key="2">
    <source>
        <dbReference type="ARBA" id="ARBA00023235"/>
    </source>
</evidence>
<dbReference type="InterPro" id="IPR042092">
    <property type="entry name" value="PsdUridine_s_RsuA/RluB/E/F_cat"/>
</dbReference>
<name>A0ABP8I9G9_9GAMM</name>
<dbReference type="Gene3D" id="3.30.70.1560">
    <property type="entry name" value="Alpha-L RNA-binding motif"/>
    <property type="match status" value="1"/>
</dbReference>
<gene>
    <name evidence="6" type="ORF">GCM10023151_00090</name>
</gene>